<feature type="compositionally biased region" description="Basic and acidic residues" evidence="1">
    <location>
        <begin position="1"/>
        <end position="16"/>
    </location>
</feature>
<dbReference type="AlphaFoldDB" id="A0A9N9MFK6"/>
<accession>A0A9N9MFK6</accession>
<feature type="region of interest" description="Disordered" evidence="1">
    <location>
        <begin position="1"/>
        <end position="26"/>
    </location>
</feature>
<proteinExistence type="predicted"/>
<organism evidence="2 3">
    <name type="scientific">Ceutorhynchus assimilis</name>
    <name type="common">cabbage seed weevil</name>
    <dbReference type="NCBI Taxonomy" id="467358"/>
    <lineage>
        <taxon>Eukaryota</taxon>
        <taxon>Metazoa</taxon>
        <taxon>Ecdysozoa</taxon>
        <taxon>Arthropoda</taxon>
        <taxon>Hexapoda</taxon>
        <taxon>Insecta</taxon>
        <taxon>Pterygota</taxon>
        <taxon>Neoptera</taxon>
        <taxon>Endopterygota</taxon>
        <taxon>Coleoptera</taxon>
        <taxon>Polyphaga</taxon>
        <taxon>Cucujiformia</taxon>
        <taxon>Curculionidae</taxon>
        <taxon>Ceutorhynchinae</taxon>
        <taxon>Ceutorhynchus</taxon>
    </lineage>
</organism>
<gene>
    <name evidence="2" type="ORF">CEUTPL_LOCUS1497</name>
</gene>
<evidence type="ECO:0000313" key="2">
    <source>
        <dbReference type="EMBL" id="CAG9760776.1"/>
    </source>
</evidence>
<protein>
    <submittedName>
        <fullName evidence="2">Uncharacterized protein</fullName>
    </submittedName>
</protein>
<evidence type="ECO:0000313" key="3">
    <source>
        <dbReference type="Proteomes" id="UP001152799"/>
    </source>
</evidence>
<keyword evidence="3" id="KW-1185">Reference proteome</keyword>
<sequence length="149" mass="17196">MNQDSSGRRFNTESFRDQSPLKSPGLKLLQKFKQGNSLLSKTEKAESPIKEVTKFNSPMSIKNDPMSLAVEEDLELTDEYLCSWNGEYDHFGDAFDVEDFNFDIEDYSNYNTPPVSPIIQDSFEVSEMDYSTVDYSFEDVFYENQLSDN</sequence>
<evidence type="ECO:0000256" key="1">
    <source>
        <dbReference type="SAM" id="MobiDB-lite"/>
    </source>
</evidence>
<name>A0A9N9MFK6_9CUCU</name>
<dbReference type="Proteomes" id="UP001152799">
    <property type="component" value="Chromosome 1"/>
</dbReference>
<dbReference type="EMBL" id="OU892277">
    <property type="protein sequence ID" value="CAG9760776.1"/>
    <property type="molecule type" value="Genomic_DNA"/>
</dbReference>
<reference evidence="2" key="1">
    <citation type="submission" date="2022-01" db="EMBL/GenBank/DDBJ databases">
        <authorList>
            <person name="King R."/>
        </authorList>
    </citation>
    <scope>NUCLEOTIDE SEQUENCE</scope>
</reference>